<dbReference type="OrthoDB" id="1917859at2759"/>
<sequence length="218" mass="24909">MIKLAISRMDRYHLMVELAIRRFCDEGLLSTVAMQMDEIKRLESEHVMFYGSKNWEYQYHLDFPVSKKKTKDYTLGAIRAMRNIMESLSPLIVDPICHPVSIEVDGKACKEFPQLEPFPLSLKRLVSHSIGANRGRRFKESPSPVLSETEAIEKAVADVKDQILKGLSRDKTKLKRSISLLANSSLKLKVGLELLNSVANRMLEELKEGNNKIMEMML</sequence>
<evidence type="ECO:0000313" key="1">
    <source>
        <dbReference type="EMBL" id="KAJ4827031.1"/>
    </source>
</evidence>
<name>A0A9Q0FAX5_9ROSI</name>
<protein>
    <submittedName>
        <fullName evidence="1">Uncharacterized protein</fullName>
    </submittedName>
</protein>
<accession>A0A9Q0FAX5</accession>
<reference evidence="1" key="1">
    <citation type="submission" date="2022-02" db="EMBL/GenBank/DDBJ databases">
        <authorList>
            <person name="Henning P.M."/>
            <person name="McCubbin A.G."/>
            <person name="Shore J.S."/>
        </authorList>
    </citation>
    <scope>NUCLEOTIDE SEQUENCE</scope>
    <source>
        <strain evidence="1">F60SS</strain>
        <tissue evidence="1">Leaves</tissue>
    </source>
</reference>
<dbReference type="AlphaFoldDB" id="A0A9Q0FAX5"/>
<gene>
    <name evidence="1" type="ORF">Tsubulata_018205</name>
</gene>
<keyword evidence="2" id="KW-1185">Reference proteome</keyword>
<comment type="caution">
    <text evidence="1">The sequence shown here is derived from an EMBL/GenBank/DDBJ whole genome shotgun (WGS) entry which is preliminary data.</text>
</comment>
<dbReference type="EMBL" id="JAKUCV010006511">
    <property type="protein sequence ID" value="KAJ4827031.1"/>
    <property type="molecule type" value="Genomic_DNA"/>
</dbReference>
<reference evidence="1" key="2">
    <citation type="journal article" date="2023" name="Plants (Basel)">
        <title>Annotation of the Turnera subulata (Passifloraceae) Draft Genome Reveals the S-Locus Evolved after the Divergence of Turneroideae from Passifloroideae in a Stepwise Manner.</title>
        <authorList>
            <person name="Henning P.M."/>
            <person name="Roalson E.H."/>
            <person name="Mir W."/>
            <person name="McCubbin A.G."/>
            <person name="Shore J.S."/>
        </authorList>
    </citation>
    <scope>NUCLEOTIDE SEQUENCE</scope>
    <source>
        <strain evidence="1">F60SS</strain>
    </source>
</reference>
<dbReference type="Proteomes" id="UP001141552">
    <property type="component" value="Unassembled WGS sequence"/>
</dbReference>
<proteinExistence type="predicted"/>
<organism evidence="1 2">
    <name type="scientific">Turnera subulata</name>
    <dbReference type="NCBI Taxonomy" id="218843"/>
    <lineage>
        <taxon>Eukaryota</taxon>
        <taxon>Viridiplantae</taxon>
        <taxon>Streptophyta</taxon>
        <taxon>Embryophyta</taxon>
        <taxon>Tracheophyta</taxon>
        <taxon>Spermatophyta</taxon>
        <taxon>Magnoliopsida</taxon>
        <taxon>eudicotyledons</taxon>
        <taxon>Gunneridae</taxon>
        <taxon>Pentapetalae</taxon>
        <taxon>rosids</taxon>
        <taxon>fabids</taxon>
        <taxon>Malpighiales</taxon>
        <taxon>Passifloraceae</taxon>
        <taxon>Turnera</taxon>
    </lineage>
</organism>
<evidence type="ECO:0000313" key="2">
    <source>
        <dbReference type="Proteomes" id="UP001141552"/>
    </source>
</evidence>